<dbReference type="Pfam" id="PF13439">
    <property type="entry name" value="Glyco_transf_4"/>
    <property type="match status" value="1"/>
</dbReference>
<dbReference type="PANTHER" id="PTHR45947">
    <property type="entry name" value="SULFOQUINOVOSYL TRANSFERASE SQD2"/>
    <property type="match status" value="1"/>
</dbReference>
<organism evidence="3 4">
    <name type="scientific">Desulfofundulus australicus DSM 11792</name>
    <dbReference type="NCBI Taxonomy" id="1121425"/>
    <lineage>
        <taxon>Bacteria</taxon>
        <taxon>Bacillati</taxon>
        <taxon>Bacillota</taxon>
        <taxon>Clostridia</taxon>
        <taxon>Eubacteriales</taxon>
        <taxon>Peptococcaceae</taxon>
        <taxon>Desulfofundulus</taxon>
    </lineage>
</organism>
<dbReference type="InterPro" id="IPR050194">
    <property type="entry name" value="Glycosyltransferase_grp1"/>
</dbReference>
<dbReference type="PANTHER" id="PTHR45947:SF3">
    <property type="entry name" value="SULFOQUINOVOSYL TRANSFERASE SQD2"/>
    <property type="match status" value="1"/>
</dbReference>
<evidence type="ECO:0000259" key="2">
    <source>
        <dbReference type="Pfam" id="PF13439"/>
    </source>
</evidence>
<accession>A0A1M5DJA5</accession>
<evidence type="ECO:0000259" key="1">
    <source>
        <dbReference type="Pfam" id="PF00534"/>
    </source>
</evidence>
<gene>
    <name evidence="3" type="ORF">SAMN02745218_02835</name>
</gene>
<dbReference type="RefSeq" id="WP_073167429.1">
    <property type="nucleotide sequence ID" value="NZ_FQUW01000050.1"/>
</dbReference>
<keyword evidence="4" id="KW-1185">Reference proteome</keyword>
<dbReference type="InterPro" id="IPR001296">
    <property type="entry name" value="Glyco_trans_1"/>
</dbReference>
<dbReference type="InterPro" id="IPR028098">
    <property type="entry name" value="Glyco_trans_4-like_N"/>
</dbReference>
<dbReference type="AlphaFoldDB" id="A0A1M5DJA5"/>
<name>A0A1M5DJA5_9FIRM</name>
<dbReference type="OrthoDB" id="9810929at2"/>
<dbReference type="Proteomes" id="UP000184196">
    <property type="component" value="Unassembled WGS sequence"/>
</dbReference>
<dbReference type="SUPFAM" id="SSF53756">
    <property type="entry name" value="UDP-Glycosyltransferase/glycogen phosphorylase"/>
    <property type="match status" value="1"/>
</dbReference>
<sequence>MRIAMLHWAFPPIIGGVESHLAMLCPELNRYGCQVSLLTGATREGDMEYTWRGLKIYRHRLMDLNSLDEKELVNRKNDIRRLIVKFIQQVHPDIIHAHNMHYFSPVHLEALLEAKRRWGIPLILTAHNVWSDSLWEEMCRYASEWDAVIAVSHYIKQELVKAGFPEDRITVVYHGIDLERFRPPGEEDLQKVRETYPEIAGKRVIFHPARMSYDKGCHISIKAFQLIKEQFPDTMLVLAGTEKTVDWGSKQPEHVSRIRNLITETGLEKDIFIRFFPWDEIPLMYQAAEICVYPSCFEEPFGLAMLESLATGRPIVVSRAGGMPEVIQDGVNGFVVPMHDHESLAQKCCYLLANPDRARKMGATGRQMVEKDFTRETMTARTLQVYGKVLASYLRRQVQIV</sequence>
<dbReference type="Gene3D" id="3.40.50.2000">
    <property type="entry name" value="Glycogen Phosphorylase B"/>
    <property type="match status" value="2"/>
</dbReference>
<proteinExistence type="predicted"/>
<dbReference type="GO" id="GO:0016757">
    <property type="term" value="F:glycosyltransferase activity"/>
    <property type="evidence" value="ECO:0007669"/>
    <property type="project" value="InterPro"/>
</dbReference>
<evidence type="ECO:0000313" key="3">
    <source>
        <dbReference type="EMBL" id="SHF66822.1"/>
    </source>
</evidence>
<evidence type="ECO:0000313" key="4">
    <source>
        <dbReference type="Proteomes" id="UP000184196"/>
    </source>
</evidence>
<reference evidence="4" key="1">
    <citation type="submission" date="2016-11" db="EMBL/GenBank/DDBJ databases">
        <authorList>
            <person name="Varghese N."/>
            <person name="Submissions S."/>
        </authorList>
    </citation>
    <scope>NUCLEOTIDE SEQUENCE [LARGE SCALE GENOMIC DNA]</scope>
    <source>
        <strain evidence="4">DSM 11792</strain>
    </source>
</reference>
<protein>
    <submittedName>
        <fullName evidence="3">Uncharacterized protein</fullName>
    </submittedName>
</protein>
<feature type="domain" description="Glycosyltransferase subfamily 4-like N-terminal" evidence="2">
    <location>
        <begin position="14"/>
        <end position="180"/>
    </location>
</feature>
<dbReference type="EMBL" id="FQUW01000050">
    <property type="protein sequence ID" value="SHF66822.1"/>
    <property type="molecule type" value="Genomic_DNA"/>
</dbReference>
<dbReference type="CDD" id="cd03801">
    <property type="entry name" value="GT4_PimA-like"/>
    <property type="match status" value="1"/>
</dbReference>
<dbReference type="Pfam" id="PF00534">
    <property type="entry name" value="Glycos_transf_1"/>
    <property type="match status" value="1"/>
</dbReference>
<feature type="domain" description="Glycosyl transferase family 1" evidence="1">
    <location>
        <begin position="196"/>
        <end position="367"/>
    </location>
</feature>